<organism evidence="2 3">
    <name type="scientific">Coprinopsis marcescibilis</name>
    <name type="common">Agaric fungus</name>
    <name type="synonym">Psathyrella marcescibilis</name>
    <dbReference type="NCBI Taxonomy" id="230819"/>
    <lineage>
        <taxon>Eukaryota</taxon>
        <taxon>Fungi</taxon>
        <taxon>Dikarya</taxon>
        <taxon>Basidiomycota</taxon>
        <taxon>Agaricomycotina</taxon>
        <taxon>Agaricomycetes</taxon>
        <taxon>Agaricomycetidae</taxon>
        <taxon>Agaricales</taxon>
        <taxon>Agaricineae</taxon>
        <taxon>Psathyrellaceae</taxon>
        <taxon>Coprinopsis</taxon>
    </lineage>
</organism>
<keyword evidence="3" id="KW-1185">Reference proteome</keyword>
<dbReference type="OrthoDB" id="3052539at2759"/>
<feature type="compositionally biased region" description="Polar residues" evidence="1">
    <location>
        <begin position="13"/>
        <end position="27"/>
    </location>
</feature>
<feature type="region of interest" description="Disordered" evidence="1">
    <location>
        <begin position="1"/>
        <end position="33"/>
    </location>
</feature>
<reference evidence="2 3" key="1">
    <citation type="journal article" date="2019" name="Nat. Ecol. Evol.">
        <title>Megaphylogeny resolves global patterns of mushroom evolution.</title>
        <authorList>
            <person name="Varga T."/>
            <person name="Krizsan K."/>
            <person name="Foldi C."/>
            <person name="Dima B."/>
            <person name="Sanchez-Garcia M."/>
            <person name="Sanchez-Ramirez S."/>
            <person name="Szollosi G.J."/>
            <person name="Szarkandi J.G."/>
            <person name="Papp V."/>
            <person name="Albert L."/>
            <person name="Andreopoulos W."/>
            <person name="Angelini C."/>
            <person name="Antonin V."/>
            <person name="Barry K.W."/>
            <person name="Bougher N.L."/>
            <person name="Buchanan P."/>
            <person name="Buyck B."/>
            <person name="Bense V."/>
            <person name="Catcheside P."/>
            <person name="Chovatia M."/>
            <person name="Cooper J."/>
            <person name="Damon W."/>
            <person name="Desjardin D."/>
            <person name="Finy P."/>
            <person name="Geml J."/>
            <person name="Haridas S."/>
            <person name="Hughes K."/>
            <person name="Justo A."/>
            <person name="Karasinski D."/>
            <person name="Kautmanova I."/>
            <person name="Kiss B."/>
            <person name="Kocsube S."/>
            <person name="Kotiranta H."/>
            <person name="LaButti K.M."/>
            <person name="Lechner B.E."/>
            <person name="Liimatainen K."/>
            <person name="Lipzen A."/>
            <person name="Lukacs Z."/>
            <person name="Mihaltcheva S."/>
            <person name="Morgado L.N."/>
            <person name="Niskanen T."/>
            <person name="Noordeloos M.E."/>
            <person name="Ohm R.A."/>
            <person name="Ortiz-Santana B."/>
            <person name="Ovrebo C."/>
            <person name="Racz N."/>
            <person name="Riley R."/>
            <person name="Savchenko A."/>
            <person name="Shiryaev A."/>
            <person name="Soop K."/>
            <person name="Spirin V."/>
            <person name="Szebenyi C."/>
            <person name="Tomsovsky M."/>
            <person name="Tulloss R.E."/>
            <person name="Uehling J."/>
            <person name="Grigoriev I.V."/>
            <person name="Vagvolgyi C."/>
            <person name="Papp T."/>
            <person name="Martin F.M."/>
            <person name="Miettinen O."/>
            <person name="Hibbett D.S."/>
            <person name="Nagy L.G."/>
        </authorList>
    </citation>
    <scope>NUCLEOTIDE SEQUENCE [LARGE SCALE GENOMIC DNA]</scope>
    <source>
        <strain evidence="2 3">CBS 121175</strain>
    </source>
</reference>
<evidence type="ECO:0000256" key="1">
    <source>
        <dbReference type="SAM" id="MobiDB-lite"/>
    </source>
</evidence>
<accession>A0A5C3KG00</accession>
<gene>
    <name evidence="2" type="ORF">FA15DRAFT_709557</name>
</gene>
<feature type="region of interest" description="Disordered" evidence="1">
    <location>
        <begin position="150"/>
        <end position="171"/>
    </location>
</feature>
<name>A0A5C3KG00_COPMA</name>
<protein>
    <submittedName>
        <fullName evidence="2">Uncharacterized protein</fullName>
    </submittedName>
</protein>
<feature type="compositionally biased region" description="Low complexity" evidence="1">
    <location>
        <begin position="156"/>
        <end position="166"/>
    </location>
</feature>
<evidence type="ECO:0000313" key="2">
    <source>
        <dbReference type="EMBL" id="TFK18767.1"/>
    </source>
</evidence>
<feature type="region of interest" description="Disordered" evidence="1">
    <location>
        <begin position="73"/>
        <end position="103"/>
    </location>
</feature>
<dbReference type="EMBL" id="ML210379">
    <property type="protein sequence ID" value="TFK18767.1"/>
    <property type="molecule type" value="Genomic_DNA"/>
</dbReference>
<feature type="compositionally biased region" description="Basic residues" evidence="1">
    <location>
        <begin position="91"/>
        <end position="103"/>
    </location>
</feature>
<dbReference type="AlphaFoldDB" id="A0A5C3KG00"/>
<sequence length="298" mass="32763">MQPGPDPTPAMGESQSTANGGSNTSHPHPTPANHSAYAYPPAYYVPYPYVYPQHAYTGGYSMHMYPPQQRAPLHEVGLNLPPPGEPSSSSGKKRAKTRKGVTKKCRVEAPAAAVAKGVHDLEHPDGLTHNTAVEFTAEICGVGPSETISTEPCNVSTTSEQTSTTSPPLRHRTTATANDVWFFMRALDTKDEPLTKLQSDPILTDNPGPQVKYVGCKLCLKWKVWKHGYGMTATYRTHLVNYHGEVYKRTVLLRGLKGAKDIAEENLDCSGELMEGEMAAFTKQQFWYLLMKWIAADD</sequence>
<proteinExistence type="predicted"/>
<dbReference type="Proteomes" id="UP000307440">
    <property type="component" value="Unassembled WGS sequence"/>
</dbReference>
<evidence type="ECO:0000313" key="3">
    <source>
        <dbReference type="Proteomes" id="UP000307440"/>
    </source>
</evidence>